<dbReference type="Proteomes" id="UP000198922">
    <property type="component" value="Unassembled WGS sequence"/>
</dbReference>
<dbReference type="PANTHER" id="PTHR30329:SF20">
    <property type="entry name" value="EXPORTED PROTEIN"/>
    <property type="match status" value="1"/>
</dbReference>
<evidence type="ECO:0000256" key="4">
    <source>
        <dbReference type="SAM" id="MobiDB-lite"/>
    </source>
</evidence>
<gene>
    <name evidence="6" type="ORF">SAMN04488567_2397</name>
</gene>
<keyword evidence="7" id="KW-1185">Reference proteome</keyword>
<evidence type="ECO:0000256" key="3">
    <source>
        <dbReference type="PROSITE-ProRule" id="PRU00473"/>
    </source>
</evidence>
<dbReference type="InterPro" id="IPR006665">
    <property type="entry name" value="OmpA-like"/>
</dbReference>
<dbReference type="Gene3D" id="3.30.1330.60">
    <property type="entry name" value="OmpA-like domain"/>
    <property type="match status" value="1"/>
</dbReference>
<evidence type="ECO:0000259" key="5">
    <source>
        <dbReference type="PROSITE" id="PS51123"/>
    </source>
</evidence>
<dbReference type="InterPro" id="IPR050330">
    <property type="entry name" value="Bact_OuterMem_StrucFunc"/>
</dbReference>
<dbReference type="OrthoDB" id="9792021at2"/>
<accession>A0A1G7F2V1</accession>
<dbReference type="InterPro" id="IPR036737">
    <property type="entry name" value="OmpA-like_sf"/>
</dbReference>
<dbReference type="Pfam" id="PF00691">
    <property type="entry name" value="OmpA"/>
    <property type="match status" value="1"/>
</dbReference>
<dbReference type="CDD" id="cd07185">
    <property type="entry name" value="OmpA_C-like"/>
    <property type="match status" value="1"/>
</dbReference>
<feature type="compositionally biased region" description="Pro residues" evidence="4">
    <location>
        <begin position="150"/>
        <end position="164"/>
    </location>
</feature>
<evidence type="ECO:0000313" key="6">
    <source>
        <dbReference type="EMBL" id="SDE70142.1"/>
    </source>
</evidence>
<proteinExistence type="predicted"/>
<dbReference type="SUPFAM" id="SSF103088">
    <property type="entry name" value="OmpA-like"/>
    <property type="match status" value="1"/>
</dbReference>
<dbReference type="STRING" id="521013.SAMN04488567_2397"/>
<dbReference type="PANTHER" id="PTHR30329">
    <property type="entry name" value="STATOR ELEMENT OF FLAGELLAR MOTOR COMPLEX"/>
    <property type="match status" value="1"/>
</dbReference>
<dbReference type="EMBL" id="FNAT01000003">
    <property type="protein sequence ID" value="SDE70142.1"/>
    <property type="molecule type" value="Genomic_DNA"/>
</dbReference>
<dbReference type="PRINTS" id="PR01021">
    <property type="entry name" value="OMPADOMAIN"/>
</dbReference>
<organism evidence="6 7">
    <name type="scientific">Limimaricola pyoseonensis</name>
    <dbReference type="NCBI Taxonomy" id="521013"/>
    <lineage>
        <taxon>Bacteria</taxon>
        <taxon>Pseudomonadati</taxon>
        <taxon>Pseudomonadota</taxon>
        <taxon>Alphaproteobacteria</taxon>
        <taxon>Rhodobacterales</taxon>
        <taxon>Paracoccaceae</taxon>
        <taxon>Limimaricola</taxon>
    </lineage>
</organism>
<reference evidence="7" key="1">
    <citation type="submission" date="2016-10" db="EMBL/GenBank/DDBJ databases">
        <authorList>
            <person name="Varghese N."/>
            <person name="Submissions S."/>
        </authorList>
    </citation>
    <scope>NUCLEOTIDE SEQUENCE [LARGE SCALE GENOMIC DNA]</scope>
    <source>
        <strain evidence="7">DSM 21424</strain>
    </source>
</reference>
<keyword evidence="2 3" id="KW-0472">Membrane</keyword>
<feature type="domain" description="OmpA-like" evidence="5">
    <location>
        <begin position="178"/>
        <end position="294"/>
    </location>
</feature>
<comment type="subcellular location">
    <subcellularLocation>
        <location evidence="1">Cell outer membrane</location>
    </subcellularLocation>
</comment>
<evidence type="ECO:0000313" key="7">
    <source>
        <dbReference type="Proteomes" id="UP000198922"/>
    </source>
</evidence>
<name>A0A1G7F2V1_9RHOB</name>
<evidence type="ECO:0000256" key="1">
    <source>
        <dbReference type="ARBA" id="ARBA00004442"/>
    </source>
</evidence>
<dbReference type="AlphaFoldDB" id="A0A1G7F2V1"/>
<dbReference type="GO" id="GO:0009279">
    <property type="term" value="C:cell outer membrane"/>
    <property type="evidence" value="ECO:0007669"/>
    <property type="project" value="UniProtKB-SubCell"/>
</dbReference>
<protein>
    <submittedName>
        <fullName evidence="6">OmpA-OmpF porin, OOP family</fullName>
    </submittedName>
</protein>
<dbReference type="PROSITE" id="PS51123">
    <property type="entry name" value="OMPA_2"/>
    <property type="match status" value="1"/>
</dbReference>
<feature type="region of interest" description="Disordered" evidence="4">
    <location>
        <begin position="148"/>
        <end position="167"/>
    </location>
</feature>
<evidence type="ECO:0000256" key="2">
    <source>
        <dbReference type="ARBA" id="ARBA00023136"/>
    </source>
</evidence>
<dbReference type="InterPro" id="IPR006664">
    <property type="entry name" value="OMP_bac"/>
</dbReference>
<sequence length="294" mass="30074">MAAALDLPLPAGARLTAERVEDGASYALPTGPARGGPPPAETLTGTITARAWRLAGAGPPAQIVAPLRAALEAEGFEILLDCAAETCGGYDFRYGTEVLPPPDMHVDLGRFRFLSARRDTEDGTEAVGLLASRSADAGHLQAIRVTPAGAAPPAPAPASPPVAPAPDEADDLAALLERDGHAALPGLAFAPGRSTLGPGPHPALAALADWLAADPERRVALVGHTDLTGALKPNVALSRRRAQAVLDVLARDHGVARDRLRAEGAGWLAPRAGNATPEGREANRRVEAVVTAGG</sequence>